<evidence type="ECO:0000313" key="4">
    <source>
        <dbReference type="EMBL" id="PUA31883.1"/>
    </source>
</evidence>
<name>A0A2R7Y326_9ARCH</name>
<organism evidence="4 5">
    <name type="scientific">Candidatus Terraquivivens tikiterensis</name>
    <dbReference type="NCBI Taxonomy" id="1980982"/>
    <lineage>
        <taxon>Archaea</taxon>
        <taxon>Nitrososphaerota</taxon>
        <taxon>Candidatus Wolframiiraptoraceae</taxon>
        <taxon>Candidatus Terraquivivens</taxon>
    </lineage>
</organism>
<dbReference type="GO" id="GO:0006281">
    <property type="term" value="P:DNA repair"/>
    <property type="evidence" value="ECO:0007669"/>
    <property type="project" value="UniProtKB-UniRule"/>
</dbReference>
<comment type="function">
    <text evidence="1">Involved in DNA damage repair.</text>
</comment>
<dbReference type="PANTHER" id="PTHR38136">
    <property type="entry name" value="DNA REPAIR PROTEIN"/>
    <property type="match status" value="1"/>
</dbReference>
<dbReference type="Pfam" id="PF04894">
    <property type="entry name" value="Nre_N"/>
    <property type="match status" value="1"/>
</dbReference>
<keyword evidence="1" id="KW-0234">DNA repair</keyword>
<dbReference type="AlphaFoldDB" id="A0A2R7Y326"/>
<dbReference type="InterPro" id="IPR006978">
    <property type="entry name" value="Nre_N"/>
</dbReference>
<gene>
    <name evidence="4" type="ORF">B9J98_05160</name>
</gene>
<keyword evidence="1" id="KW-0227">DNA damage</keyword>
<dbReference type="Proteomes" id="UP000244066">
    <property type="component" value="Unassembled WGS sequence"/>
</dbReference>
<comment type="caution">
    <text evidence="1">Lacks conserved residue(s) required for the propagation of feature annotation.</text>
</comment>
<feature type="domain" description="Archaeal Nre C-terminal" evidence="3">
    <location>
        <begin position="312"/>
        <end position="411"/>
    </location>
</feature>
<protein>
    <recommendedName>
        <fullName evidence="1">DNA repair protein</fullName>
    </recommendedName>
</protein>
<reference evidence="4 5" key="1">
    <citation type="submission" date="2017-04" db="EMBL/GenBank/DDBJ databases">
        <title>Draft Aigarchaeota genome from a New Zealand hot spring.</title>
        <authorList>
            <person name="Reysenbach A.-L."/>
            <person name="Donaho J.A."/>
            <person name="Gerhart J."/>
            <person name="Kelley J.F."/>
            <person name="Kouba K."/>
            <person name="Podar M."/>
            <person name="Stott M."/>
        </authorList>
    </citation>
    <scope>NUCLEOTIDE SEQUENCE [LARGE SCALE GENOMIC DNA]</scope>
    <source>
        <strain evidence="4">NZ13_MG1</strain>
    </source>
</reference>
<dbReference type="InterPro" id="IPR033167">
    <property type="entry name" value="Nre"/>
</dbReference>
<dbReference type="PANTHER" id="PTHR38136:SF2">
    <property type="entry name" value="DNA REPAIR PROTEIN"/>
    <property type="match status" value="1"/>
</dbReference>
<evidence type="ECO:0000259" key="2">
    <source>
        <dbReference type="Pfam" id="PF04894"/>
    </source>
</evidence>
<sequence length="412" mass="46439">MEQEYRFGELEAMGERRGFCPVCNGRLSACRPAVCPFVKRLSAWISTERFRDRTVFGASPPTVFVGEWGYPKVNIGPALSTMGKEVAGILDAHERWLEFSMGELLFMRLSLLHGKKRASVAEARMPSRLVESFQELAMSSKPVDAEMELESRPTLKPSFHVREPPIGPSAPILKVRLAENPSVPRPVEKAVSDSDLRATDAILSMYRSGIKQEQVTRLLSAGLLGMKGERKMVPTEWSITAVDDVIGRALRGEVLRYPLIDCYEVYGFEALHNRVHILLLPFRWAFEVLEYWHSMPTELPYADHEYPSFPERYPENIGGAYHAVRLPVLEHLSARRRQAAAIVFVEVFPGWLPLGVWRLREISRKALGMRCLKASTLGEALSLLSSKSSLPIEKWTCASWLLGFLKGQSRLG</sequence>
<comment type="similarity">
    <text evidence="1">Belongs to the Nre family.</text>
</comment>
<dbReference type="EMBL" id="NDWU01000012">
    <property type="protein sequence ID" value="PUA31883.1"/>
    <property type="molecule type" value="Genomic_DNA"/>
</dbReference>
<feature type="domain" description="Archaeal Nre N-terminal" evidence="2">
    <location>
        <begin position="30"/>
        <end position="294"/>
    </location>
</feature>
<dbReference type="InterPro" id="IPR006979">
    <property type="entry name" value="Nre_C"/>
</dbReference>
<evidence type="ECO:0000259" key="3">
    <source>
        <dbReference type="Pfam" id="PF04895"/>
    </source>
</evidence>
<dbReference type="HAMAP" id="MF_02096">
    <property type="entry name" value="Nre"/>
    <property type="match status" value="1"/>
</dbReference>
<dbReference type="Pfam" id="PF04895">
    <property type="entry name" value="Nre_C"/>
    <property type="match status" value="1"/>
</dbReference>
<comment type="caution">
    <text evidence="4">The sequence shown here is derived from an EMBL/GenBank/DDBJ whole genome shotgun (WGS) entry which is preliminary data.</text>
</comment>
<evidence type="ECO:0000313" key="5">
    <source>
        <dbReference type="Proteomes" id="UP000244066"/>
    </source>
</evidence>
<accession>A0A2R7Y326</accession>
<proteinExistence type="inferred from homology"/>
<evidence type="ECO:0000256" key="1">
    <source>
        <dbReference type="HAMAP-Rule" id="MF_02096"/>
    </source>
</evidence>